<protein>
    <submittedName>
        <fullName evidence="1">Uncharacterized protein</fullName>
    </submittedName>
</protein>
<comment type="caution">
    <text evidence="1">The sequence shown here is derived from an EMBL/GenBank/DDBJ whole genome shotgun (WGS) entry which is preliminary data.</text>
</comment>
<reference evidence="1 2" key="1">
    <citation type="submission" date="2015-08" db="EMBL/GenBank/DDBJ databases">
        <title>Next Generation Sequencing and Analysis of the Genome of Puccinia sorghi L Schw, the Causal Agent of Maize Common Rust.</title>
        <authorList>
            <person name="Rochi L."/>
            <person name="Burguener G."/>
            <person name="Darino M."/>
            <person name="Turjanski A."/>
            <person name="Kreff E."/>
            <person name="Dieguez M.J."/>
            <person name="Sacco F."/>
        </authorList>
    </citation>
    <scope>NUCLEOTIDE SEQUENCE [LARGE SCALE GENOMIC DNA]</scope>
    <source>
        <strain evidence="1 2">RO10H11247</strain>
    </source>
</reference>
<dbReference type="Proteomes" id="UP000037035">
    <property type="component" value="Unassembled WGS sequence"/>
</dbReference>
<proteinExistence type="predicted"/>
<keyword evidence="2" id="KW-1185">Reference proteome</keyword>
<name>A0A0L6ULC3_9BASI</name>
<dbReference type="AlphaFoldDB" id="A0A0L6ULC3"/>
<accession>A0A0L6ULC3</accession>
<sequence>MLLLPLKHPPLFAITHHLTCPSPPPHRPPICFHPLPATQSLLLPTPGRFACLDVTAGQQNPTPAPTSNPMVLAKPQPFNGTRSAAAEAFVGQIGLHAVTYPKQFPTDASKVVLAVSFMRNYTETWSQTWPCGTSARLELCWPTHRTSTSTPTPCVGLTPHS</sequence>
<dbReference type="OrthoDB" id="3263571at2759"/>
<dbReference type="VEuPathDB" id="FungiDB:VP01_5230g1"/>
<gene>
    <name evidence="1" type="ORF">VP01_5230g1</name>
</gene>
<evidence type="ECO:0000313" key="2">
    <source>
        <dbReference type="Proteomes" id="UP000037035"/>
    </source>
</evidence>
<dbReference type="EMBL" id="LAVV01010421">
    <property type="protein sequence ID" value="KNZ49067.1"/>
    <property type="molecule type" value="Genomic_DNA"/>
</dbReference>
<organism evidence="1 2">
    <name type="scientific">Puccinia sorghi</name>
    <dbReference type="NCBI Taxonomy" id="27349"/>
    <lineage>
        <taxon>Eukaryota</taxon>
        <taxon>Fungi</taxon>
        <taxon>Dikarya</taxon>
        <taxon>Basidiomycota</taxon>
        <taxon>Pucciniomycotina</taxon>
        <taxon>Pucciniomycetes</taxon>
        <taxon>Pucciniales</taxon>
        <taxon>Pucciniaceae</taxon>
        <taxon>Puccinia</taxon>
    </lineage>
</organism>
<evidence type="ECO:0000313" key="1">
    <source>
        <dbReference type="EMBL" id="KNZ49067.1"/>
    </source>
</evidence>